<evidence type="ECO:0000313" key="7">
    <source>
        <dbReference type="EMBL" id="MBV7267031.1"/>
    </source>
</evidence>
<comment type="subcellular location">
    <subcellularLocation>
        <location evidence="1">Membrane</location>
        <topology evidence="1">Multi-pass membrane protein</topology>
    </subcellularLocation>
</comment>
<evidence type="ECO:0000256" key="5">
    <source>
        <dbReference type="ARBA" id="ARBA00023136"/>
    </source>
</evidence>
<evidence type="ECO:0000313" key="8">
    <source>
        <dbReference type="Proteomes" id="UP000699975"/>
    </source>
</evidence>
<feature type="transmembrane region" description="Helical" evidence="6">
    <location>
        <begin position="12"/>
        <end position="28"/>
    </location>
</feature>
<evidence type="ECO:0000256" key="2">
    <source>
        <dbReference type="ARBA" id="ARBA00007375"/>
    </source>
</evidence>
<protein>
    <submittedName>
        <fullName evidence="7">Lysoplasmalogenase</fullName>
    </submittedName>
</protein>
<accession>A0ABS6SPQ9</accession>
<dbReference type="Pfam" id="PF07947">
    <property type="entry name" value="YhhN"/>
    <property type="match status" value="1"/>
</dbReference>
<dbReference type="PANTHER" id="PTHR31885:SF6">
    <property type="entry name" value="GH04784P"/>
    <property type="match status" value="1"/>
</dbReference>
<name>A0ABS6SPQ9_9SPHN</name>
<evidence type="ECO:0000256" key="3">
    <source>
        <dbReference type="ARBA" id="ARBA00022692"/>
    </source>
</evidence>
<comment type="similarity">
    <text evidence="2">Belongs to the TMEM86 family.</text>
</comment>
<dbReference type="RefSeq" id="WP_218317548.1">
    <property type="nucleotide sequence ID" value="NZ_JAGSPB010000002.1"/>
</dbReference>
<feature type="transmembrane region" description="Helical" evidence="6">
    <location>
        <begin position="189"/>
        <end position="209"/>
    </location>
</feature>
<gene>
    <name evidence="7" type="ORF">KCG45_12635</name>
</gene>
<feature type="transmembrane region" description="Helical" evidence="6">
    <location>
        <begin position="83"/>
        <end position="101"/>
    </location>
</feature>
<feature type="transmembrane region" description="Helical" evidence="6">
    <location>
        <begin position="135"/>
        <end position="152"/>
    </location>
</feature>
<keyword evidence="3 6" id="KW-0812">Transmembrane</keyword>
<dbReference type="PANTHER" id="PTHR31885">
    <property type="entry name" value="GH04784P"/>
    <property type="match status" value="1"/>
</dbReference>
<keyword evidence="8" id="KW-1185">Reference proteome</keyword>
<comment type="caution">
    <text evidence="7">The sequence shown here is derived from an EMBL/GenBank/DDBJ whole genome shotgun (WGS) entry which is preliminary data.</text>
</comment>
<feature type="transmembrane region" description="Helical" evidence="6">
    <location>
        <begin position="113"/>
        <end position="129"/>
    </location>
</feature>
<evidence type="ECO:0000256" key="6">
    <source>
        <dbReference type="SAM" id="Phobius"/>
    </source>
</evidence>
<proteinExistence type="inferred from homology"/>
<dbReference type="Proteomes" id="UP000699975">
    <property type="component" value="Unassembled WGS sequence"/>
</dbReference>
<dbReference type="EMBL" id="JAGSPB010000002">
    <property type="protein sequence ID" value="MBV7267031.1"/>
    <property type="molecule type" value="Genomic_DNA"/>
</dbReference>
<keyword evidence="5 6" id="KW-0472">Membrane</keyword>
<feature type="transmembrane region" description="Helical" evidence="6">
    <location>
        <begin position="59"/>
        <end position="77"/>
    </location>
</feature>
<dbReference type="PROSITE" id="PS51257">
    <property type="entry name" value="PROKAR_LIPOPROTEIN"/>
    <property type="match status" value="1"/>
</dbReference>
<sequence length="216" mass="23285">MSKRALIEHRPWLLASVVAACAYYFLWNNSIGELWLFLLKGAGVGLLAAYAFKRTKGLDGGILVLALALSAAADTVLELSFEAGGVLFFASHLTAIVLYLRNRRKKTTPSQKLLALSLFVGVPAISYALSGDAMIAVYAAGLGAMAAAAWMSRFPRYRVGLGAVLFVISDWLIFSRLGSLDLGVLPDMLVWPLYYAGQLMIATGVVQTLRGELPAR</sequence>
<evidence type="ECO:0000256" key="1">
    <source>
        <dbReference type="ARBA" id="ARBA00004141"/>
    </source>
</evidence>
<feature type="transmembrane region" description="Helical" evidence="6">
    <location>
        <begin position="34"/>
        <end position="52"/>
    </location>
</feature>
<reference evidence="7 8" key="1">
    <citation type="submission" date="2021-04" db="EMBL/GenBank/DDBJ databases">
        <authorList>
            <person name="Pira H."/>
            <person name="Risdian C."/>
            <person name="Wink J."/>
        </authorList>
    </citation>
    <scope>NUCLEOTIDE SEQUENCE [LARGE SCALE GENOMIC DNA]</scope>
    <source>
        <strain evidence="7 8">WH131</strain>
    </source>
</reference>
<dbReference type="InterPro" id="IPR012506">
    <property type="entry name" value="TMEM86B-like"/>
</dbReference>
<evidence type="ECO:0000256" key="4">
    <source>
        <dbReference type="ARBA" id="ARBA00022989"/>
    </source>
</evidence>
<keyword evidence="4 6" id="KW-1133">Transmembrane helix</keyword>
<feature type="transmembrane region" description="Helical" evidence="6">
    <location>
        <begin position="159"/>
        <end position="177"/>
    </location>
</feature>
<organism evidence="7 8">
    <name type="scientific">Erythrobacter ani</name>
    <dbReference type="NCBI Taxonomy" id="2827235"/>
    <lineage>
        <taxon>Bacteria</taxon>
        <taxon>Pseudomonadati</taxon>
        <taxon>Pseudomonadota</taxon>
        <taxon>Alphaproteobacteria</taxon>
        <taxon>Sphingomonadales</taxon>
        <taxon>Erythrobacteraceae</taxon>
        <taxon>Erythrobacter/Porphyrobacter group</taxon>
        <taxon>Erythrobacter</taxon>
    </lineage>
</organism>